<evidence type="ECO:0000256" key="3">
    <source>
        <dbReference type="ARBA" id="ARBA00023125"/>
    </source>
</evidence>
<dbReference type="PANTHER" id="PTHR30629">
    <property type="entry name" value="PROPHAGE INTEGRASE"/>
    <property type="match status" value="1"/>
</dbReference>
<gene>
    <name evidence="8" type="ORF">C8P69_1423</name>
</gene>
<dbReference type="GO" id="GO:0006310">
    <property type="term" value="P:DNA recombination"/>
    <property type="evidence" value="ECO:0007669"/>
    <property type="project" value="UniProtKB-KW"/>
</dbReference>
<evidence type="ECO:0000313" key="9">
    <source>
        <dbReference type="Proteomes" id="UP000241808"/>
    </source>
</evidence>
<dbReference type="InterPro" id="IPR002104">
    <property type="entry name" value="Integrase_catalytic"/>
</dbReference>
<dbReference type="InterPro" id="IPR050808">
    <property type="entry name" value="Phage_Integrase"/>
</dbReference>
<dbReference type="InterPro" id="IPR010998">
    <property type="entry name" value="Integrase_recombinase_N"/>
</dbReference>
<dbReference type="InterPro" id="IPR004107">
    <property type="entry name" value="Integrase_SAM-like_N"/>
</dbReference>
<dbReference type="EMBL" id="PZZL01000042">
    <property type="protein sequence ID" value="PTM43838.1"/>
    <property type="molecule type" value="Genomic_DNA"/>
</dbReference>
<dbReference type="Gene3D" id="3.30.160.390">
    <property type="entry name" value="Integrase, DNA-binding domain"/>
    <property type="match status" value="1"/>
</dbReference>
<keyword evidence="9" id="KW-1185">Reference proteome</keyword>
<comment type="similarity">
    <text evidence="1">Belongs to the 'phage' integrase family.</text>
</comment>
<reference evidence="8 9" key="1">
    <citation type="submission" date="2018-04" db="EMBL/GenBank/DDBJ databases">
        <title>Genomic Encyclopedia of Archaeal and Bacterial Type Strains, Phase II (KMG-II): from individual species to whole genera.</title>
        <authorList>
            <person name="Goeker M."/>
        </authorList>
    </citation>
    <scope>NUCLEOTIDE SEQUENCE [LARGE SCALE GENOMIC DNA]</scope>
    <source>
        <strain evidence="8 9">DSM 25521</strain>
    </source>
</reference>
<proteinExistence type="inferred from homology"/>
<name>A0A2T4YLD8_9HYPH</name>
<dbReference type="OrthoDB" id="6388170at2"/>
<accession>A0A2T4YLD8</accession>
<dbReference type="PANTHER" id="PTHR30629:SF2">
    <property type="entry name" value="PROPHAGE INTEGRASE INTS-RELATED"/>
    <property type="match status" value="1"/>
</dbReference>
<keyword evidence="4" id="KW-0233">DNA recombination</keyword>
<dbReference type="InterPro" id="IPR013762">
    <property type="entry name" value="Integrase-like_cat_sf"/>
</dbReference>
<dbReference type="Pfam" id="PF00589">
    <property type="entry name" value="Phage_integrase"/>
    <property type="match status" value="1"/>
</dbReference>
<dbReference type="Proteomes" id="UP000241808">
    <property type="component" value="Unassembled WGS sequence"/>
</dbReference>
<dbReference type="InterPro" id="IPR044068">
    <property type="entry name" value="CB"/>
</dbReference>
<evidence type="ECO:0000256" key="4">
    <source>
        <dbReference type="ARBA" id="ARBA00023172"/>
    </source>
</evidence>
<dbReference type="InterPro" id="IPR011010">
    <property type="entry name" value="DNA_brk_join_enz"/>
</dbReference>
<dbReference type="Gene3D" id="1.10.150.130">
    <property type="match status" value="1"/>
</dbReference>
<dbReference type="Gene3D" id="1.10.443.10">
    <property type="entry name" value="Intergrase catalytic core"/>
    <property type="match status" value="1"/>
</dbReference>
<feature type="domain" description="Core-binding (CB)" evidence="7">
    <location>
        <begin position="96"/>
        <end position="176"/>
    </location>
</feature>
<dbReference type="SUPFAM" id="SSF56349">
    <property type="entry name" value="DNA breaking-rejoining enzymes"/>
    <property type="match status" value="1"/>
</dbReference>
<evidence type="ECO:0000313" key="8">
    <source>
        <dbReference type="EMBL" id="PTM43838.1"/>
    </source>
</evidence>
<keyword evidence="2" id="KW-0229">DNA integration</keyword>
<protein>
    <submittedName>
        <fullName evidence="8">Site-specific recombinase XerD</fullName>
    </submittedName>
</protein>
<dbReference type="AlphaFoldDB" id="A0A2T4YLD8"/>
<evidence type="ECO:0000256" key="5">
    <source>
        <dbReference type="PROSITE-ProRule" id="PRU01248"/>
    </source>
</evidence>
<dbReference type="InterPro" id="IPR038488">
    <property type="entry name" value="Integrase_DNA-bd_sf"/>
</dbReference>
<dbReference type="PROSITE" id="PS51898">
    <property type="entry name" value="TYR_RECOMBINASE"/>
    <property type="match status" value="1"/>
</dbReference>
<organism evidence="8 9">
    <name type="scientific">Phreatobacter oligotrophus</name>
    <dbReference type="NCBI Taxonomy" id="1122261"/>
    <lineage>
        <taxon>Bacteria</taxon>
        <taxon>Pseudomonadati</taxon>
        <taxon>Pseudomonadota</taxon>
        <taxon>Alphaproteobacteria</taxon>
        <taxon>Hyphomicrobiales</taxon>
        <taxon>Phreatobacteraceae</taxon>
        <taxon>Phreatobacter</taxon>
    </lineage>
</organism>
<evidence type="ECO:0000256" key="2">
    <source>
        <dbReference type="ARBA" id="ARBA00022908"/>
    </source>
</evidence>
<keyword evidence="3 5" id="KW-0238">DNA-binding</keyword>
<dbReference type="PROSITE" id="PS51900">
    <property type="entry name" value="CB"/>
    <property type="match status" value="1"/>
</dbReference>
<dbReference type="RefSeq" id="WP_108179781.1">
    <property type="nucleotide sequence ID" value="NZ_PZZL01000042.1"/>
</dbReference>
<comment type="caution">
    <text evidence="8">The sequence shown here is derived from an EMBL/GenBank/DDBJ whole genome shotgun (WGS) entry which is preliminary data.</text>
</comment>
<evidence type="ECO:0000259" key="6">
    <source>
        <dbReference type="PROSITE" id="PS51898"/>
    </source>
</evidence>
<dbReference type="Pfam" id="PF13356">
    <property type="entry name" value="Arm-DNA-bind_3"/>
    <property type="match status" value="1"/>
</dbReference>
<evidence type="ECO:0000259" key="7">
    <source>
        <dbReference type="PROSITE" id="PS51900"/>
    </source>
</evidence>
<evidence type="ECO:0000256" key="1">
    <source>
        <dbReference type="ARBA" id="ARBA00008857"/>
    </source>
</evidence>
<feature type="domain" description="Tyr recombinase" evidence="6">
    <location>
        <begin position="198"/>
        <end position="403"/>
    </location>
</feature>
<dbReference type="GO" id="GO:0003677">
    <property type="term" value="F:DNA binding"/>
    <property type="evidence" value="ECO:0007669"/>
    <property type="project" value="UniProtKB-UniRule"/>
</dbReference>
<dbReference type="CDD" id="cd00796">
    <property type="entry name" value="INT_Rci_Hp1_C"/>
    <property type="match status" value="1"/>
</dbReference>
<sequence>MPKLTKRTIDAFSAEGPRSILWDTELRGFGVLALSSGIKSFIVQYRNAAGRSRRLTLGRYGALTADQGRHLARQTLAQVAQGEDPLADRQEKRAAETMADLFDRYLEDHVRQHNAESTYRDVARLVEKHLKPRLGALKVKALTSADVARLHSAMRATPRRANHAVAILSKALSLAEVWKLRPENSNPCGTIARFSENKRKRFLTMEEVTRLGAALKEAETIGLPWRQATDLPPEKAKHRAHPENQRTPLAWQVVATVRILLLTGARLSEVLGLRRADVDFAAGTLALPSRKGGPREPHPVSAACLDIIRSLPMVKGSPWLLPRPANRERHITKEVMEAGWQRLRDRAGIPDVRLHDLRHTVGTYAGQSGVSAFIVRDLLRHSNISMSQRYVSFDANPVRGVAEIVGARILEGLDPQPADDPDNADDRK</sequence>
<dbReference type="InterPro" id="IPR025166">
    <property type="entry name" value="Integrase_DNA_bind_dom"/>
</dbReference>
<dbReference type="Pfam" id="PF14659">
    <property type="entry name" value="Phage_int_SAM_3"/>
    <property type="match status" value="1"/>
</dbReference>
<dbReference type="GO" id="GO:0015074">
    <property type="term" value="P:DNA integration"/>
    <property type="evidence" value="ECO:0007669"/>
    <property type="project" value="UniProtKB-KW"/>
</dbReference>